<sequence>MEKKPLASVPPAAVPKGTLYEDEVSGIPAKNKKIFRFDESVVASDSGWHDENGDAVAMFHAAGGTDIDRHDVTDMNNFWVASSTTVPGNTLMAFKESETKEAVEKQIELMEKLYGPNFVKRNGERVFTLPGLPLTDVFDIPKDAGKILIAEIGEVFKAGFAPLDFSTGNFLYSKELQRIYPITFTEFANLDEMTLAKGMASISGFVARRSAEH</sequence>
<dbReference type="InterPro" id="IPR054466">
    <property type="entry name" value="OspG_kinase"/>
</dbReference>
<dbReference type="Pfam" id="PF22303">
    <property type="entry name" value="OspG_kinase"/>
    <property type="match status" value="1"/>
</dbReference>
<dbReference type="RefSeq" id="WP_094190666.1">
    <property type="nucleotide sequence ID" value="NZ_CABVPR010000071.1"/>
</dbReference>
<dbReference type="EMBL" id="CP069483">
    <property type="protein sequence ID" value="QRO79685.1"/>
    <property type="molecule type" value="Genomic_DNA"/>
</dbReference>
<accession>A0A892I9C1</accession>
<feature type="domain" description="Kinase OspG kinase" evidence="1">
    <location>
        <begin position="100"/>
        <end position="186"/>
    </location>
</feature>
<protein>
    <recommendedName>
        <fullName evidence="1">Kinase OspG kinase domain-containing protein</fullName>
    </recommendedName>
</protein>
<name>A0A892I9C1_9BURK</name>
<evidence type="ECO:0000259" key="1">
    <source>
        <dbReference type="Pfam" id="PF22303"/>
    </source>
</evidence>
<gene>
    <name evidence="2" type="ORF">I6K02_24480</name>
</gene>
<dbReference type="GeneID" id="93129580"/>
<keyword evidence="3" id="KW-1185">Reference proteome</keyword>
<dbReference type="Gene3D" id="1.10.510.10">
    <property type="entry name" value="Transferase(Phosphotransferase) domain 1"/>
    <property type="match status" value="1"/>
</dbReference>
<reference evidence="2 3" key="1">
    <citation type="submission" date="2021-02" db="EMBL/GenBank/DDBJ databases">
        <title>FDA dAtabase for Regulatory Grade micrObial Sequences (FDA-ARGOS): Supporting development and validation of Infectious Disease Dx tests.</title>
        <authorList>
            <person name="Minogue T."/>
            <person name="Wolcott M."/>
            <person name="Wasieloski L."/>
            <person name="Aguilar W."/>
            <person name="Moore D."/>
            <person name="Jaissle J."/>
            <person name="Tallon L."/>
            <person name="Sadzewicz L."/>
            <person name="Zhao X."/>
            <person name="Boylan J."/>
            <person name="Ott S."/>
            <person name="Bowen H."/>
            <person name="Vavikolanu K."/>
            <person name="Mehta A."/>
            <person name="Aluvathingal J."/>
            <person name="Nadendla S."/>
            <person name="Yan Y."/>
            <person name="Sichtig H."/>
        </authorList>
    </citation>
    <scope>NUCLEOTIDE SEQUENCE [LARGE SCALE GENOMIC DNA]</scope>
    <source>
        <strain evidence="2 3">FDAARGOS_1272</strain>
    </source>
</reference>
<evidence type="ECO:0000313" key="2">
    <source>
        <dbReference type="EMBL" id="QRO79685.1"/>
    </source>
</evidence>
<dbReference type="AlphaFoldDB" id="A0A892I9C1"/>
<dbReference type="Proteomes" id="UP000625568">
    <property type="component" value="Chromosome 2"/>
</dbReference>
<evidence type="ECO:0000313" key="3">
    <source>
        <dbReference type="Proteomes" id="UP000625568"/>
    </source>
</evidence>
<proteinExistence type="predicted"/>
<organism evidence="2 3">
    <name type="scientific">Burkholderia dolosa</name>
    <dbReference type="NCBI Taxonomy" id="152500"/>
    <lineage>
        <taxon>Bacteria</taxon>
        <taxon>Pseudomonadati</taxon>
        <taxon>Pseudomonadota</taxon>
        <taxon>Betaproteobacteria</taxon>
        <taxon>Burkholderiales</taxon>
        <taxon>Burkholderiaceae</taxon>
        <taxon>Burkholderia</taxon>
        <taxon>Burkholderia cepacia complex</taxon>
    </lineage>
</organism>